<keyword evidence="1" id="KW-1133">Transmembrane helix</keyword>
<comment type="caution">
    <text evidence="2">The sequence shown here is derived from an EMBL/GenBank/DDBJ whole genome shotgun (WGS) entry which is preliminary data.</text>
</comment>
<feature type="transmembrane region" description="Helical" evidence="1">
    <location>
        <begin position="12"/>
        <end position="30"/>
    </location>
</feature>
<dbReference type="InterPro" id="IPR005325">
    <property type="entry name" value="DUF308_memb"/>
</dbReference>
<sequence length="175" mass="19540">MNAFFDKLYRYDLIRALVYIVFGLIILIAPRTVFDTIVYLVAGYIACLGIMSLYSNYQDQKKGYRQVQYISGILLLISAAAILIFASGLLSIIPFFLGILITISGCTRLMANFSQKRSGAPYLIGLIVSFLIIAAGIILVFNPFSTVLFFFQIFGGILLFMGFSDAINHFQRKKA</sequence>
<feature type="transmembrane region" description="Helical" evidence="1">
    <location>
        <begin position="92"/>
        <end position="110"/>
    </location>
</feature>
<evidence type="ECO:0008006" key="4">
    <source>
        <dbReference type="Google" id="ProtNLM"/>
    </source>
</evidence>
<keyword evidence="1" id="KW-0812">Transmembrane</keyword>
<protein>
    <recommendedName>
        <fullName evidence="4">Acid-resistance membrane protein</fullName>
    </recommendedName>
</protein>
<feature type="transmembrane region" description="Helical" evidence="1">
    <location>
        <begin position="67"/>
        <end position="86"/>
    </location>
</feature>
<dbReference type="GO" id="GO:0005886">
    <property type="term" value="C:plasma membrane"/>
    <property type="evidence" value="ECO:0007669"/>
    <property type="project" value="TreeGrafter"/>
</dbReference>
<dbReference type="Pfam" id="PF03729">
    <property type="entry name" value="DUF308"/>
    <property type="match status" value="2"/>
</dbReference>
<evidence type="ECO:0000313" key="3">
    <source>
        <dbReference type="Proteomes" id="UP000195043"/>
    </source>
</evidence>
<keyword evidence="3" id="KW-1185">Reference proteome</keyword>
<dbReference type="PANTHER" id="PTHR34989">
    <property type="entry name" value="PROTEIN HDED"/>
    <property type="match status" value="1"/>
</dbReference>
<keyword evidence="1" id="KW-0472">Membrane</keyword>
<dbReference type="RefSeq" id="WP_086274500.1">
    <property type="nucleotide sequence ID" value="NZ_NGKU01000001.1"/>
</dbReference>
<feature type="transmembrane region" description="Helical" evidence="1">
    <location>
        <begin position="36"/>
        <end position="55"/>
    </location>
</feature>
<dbReference type="OrthoDB" id="2301130at2"/>
<dbReference type="Proteomes" id="UP000195043">
    <property type="component" value="Unassembled WGS sequence"/>
</dbReference>
<evidence type="ECO:0000256" key="1">
    <source>
        <dbReference type="SAM" id="Phobius"/>
    </source>
</evidence>
<reference evidence="2 3" key="1">
    <citation type="submission" date="2017-05" db="EMBL/GenBank/DDBJ databases">
        <title>The Genome Sequence of Enterococcus sp. 8G7_MSG3316.</title>
        <authorList>
            <consortium name="The Broad Institute Genomics Platform"/>
            <consortium name="The Broad Institute Genomic Center for Infectious Diseases"/>
            <person name="Earl A."/>
            <person name="Manson A."/>
            <person name="Schwartman J."/>
            <person name="Gilmore M."/>
            <person name="Abouelleil A."/>
            <person name="Cao P."/>
            <person name="Chapman S."/>
            <person name="Cusick C."/>
            <person name="Shea T."/>
            <person name="Young S."/>
            <person name="Neafsey D."/>
            <person name="Nusbaum C."/>
            <person name="Birren B."/>
        </authorList>
    </citation>
    <scope>NUCLEOTIDE SEQUENCE [LARGE SCALE GENOMIC DNA]</scope>
    <source>
        <strain evidence="2 3">8G7_MSG3316</strain>
    </source>
</reference>
<organism evidence="2 3">
    <name type="scientific">Candidatus Enterococcus testudinis</name>
    <dbReference type="NCBI Taxonomy" id="1834191"/>
    <lineage>
        <taxon>Bacteria</taxon>
        <taxon>Bacillati</taxon>
        <taxon>Bacillota</taxon>
        <taxon>Bacilli</taxon>
        <taxon>Lactobacillales</taxon>
        <taxon>Enterococcaceae</taxon>
        <taxon>Enterococcus</taxon>
    </lineage>
</organism>
<gene>
    <name evidence="2" type="ORF">A5886_001636</name>
</gene>
<evidence type="ECO:0000313" key="2">
    <source>
        <dbReference type="EMBL" id="OTN76559.1"/>
    </source>
</evidence>
<feature type="transmembrane region" description="Helical" evidence="1">
    <location>
        <begin position="147"/>
        <end position="167"/>
    </location>
</feature>
<accession>A0A242A6L8</accession>
<dbReference type="EMBL" id="NGKU01000001">
    <property type="protein sequence ID" value="OTN76559.1"/>
    <property type="molecule type" value="Genomic_DNA"/>
</dbReference>
<dbReference type="STRING" id="1834191.A5886_001636"/>
<dbReference type="AlphaFoldDB" id="A0A242A6L8"/>
<dbReference type="InterPro" id="IPR052712">
    <property type="entry name" value="Acid_resist_chaperone_HdeD"/>
</dbReference>
<proteinExistence type="predicted"/>
<feature type="transmembrane region" description="Helical" evidence="1">
    <location>
        <begin position="122"/>
        <end position="141"/>
    </location>
</feature>
<dbReference type="PANTHER" id="PTHR34989:SF1">
    <property type="entry name" value="PROTEIN HDED"/>
    <property type="match status" value="1"/>
</dbReference>
<name>A0A242A6L8_9ENTE</name>